<dbReference type="Pfam" id="PF11028">
    <property type="entry name" value="TMEM260-like"/>
    <property type="match status" value="1"/>
</dbReference>
<feature type="transmembrane region" description="Helical" evidence="3">
    <location>
        <begin position="221"/>
        <end position="243"/>
    </location>
</feature>
<proteinExistence type="predicted"/>
<feature type="transmembrane region" description="Helical" evidence="3">
    <location>
        <begin position="148"/>
        <end position="166"/>
    </location>
</feature>
<evidence type="ECO:0000256" key="1">
    <source>
        <dbReference type="SAM" id="Coils"/>
    </source>
</evidence>
<feature type="transmembrane region" description="Helical" evidence="3">
    <location>
        <begin position="629"/>
        <end position="648"/>
    </location>
</feature>
<feature type="region of interest" description="Disordered" evidence="2">
    <location>
        <begin position="1088"/>
        <end position="1120"/>
    </location>
</feature>
<gene>
    <name evidence="4" type="ORF">ACFSQJ_17010</name>
</gene>
<feature type="coiled-coil region" evidence="1">
    <location>
        <begin position="1030"/>
        <end position="1057"/>
    </location>
</feature>
<keyword evidence="3" id="KW-1133">Transmembrane helix</keyword>
<feature type="transmembrane region" description="Helical" evidence="3">
    <location>
        <begin position="56"/>
        <end position="72"/>
    </location>
</feature>
<dbReference type="PANTHER" id="PTHR16214:SF3">
    <property type="entry name" value="TRANSMEMBRANE PROTEIN 260"/>
    <property type="match status" value="1"/>
</dbReference>
<keyword evidence="3" id="KW-0812">Transmembrane</keyword>
<feature type="transmembrane region" description="Helical" evidence="3">
    <location>
        <begin position="567"/>
        <end position="585"/>
    </location>
</feature>
<accession>A0ABW5N212</accession>
<evidence type="ECO:0000313" key="5">
    <source>
        <dbReference type="Proteomes" id="UP001597526"/>
    </source>
</evidence>
<feature type="transmembrane region" description="Helical" evidence="3">
    <location>
        <begin position="12"/>
        <end position="36"/>
    </location>
</feature>
<dbReference type="PANTHER" id="PTHR16214">
    <property type="entry name" value="TRANSMEMBRANE PROTEIN 260"/>
    <property type="match status" value="1"/>
</dbReference>
<sequence length="1120" mass="129524">MFAKKFEKWDTILGWVAFSIAFITYCLTVEPTGSFWDAGEYITTSAKLQVGHPPGAPLLQMIGAFFSIFAFGDTGKIALMVNTVSIVSSAFTVLFMFWTITNLTRKLIVKKSNLSNSNAIAVLGSGLVGSLAFTFSDSFWFNAVETEVYAMASLIMALLLWLGLKWTDNLEDVRGNRWLLLICFVVGLTFGIQFMGFLAIPSIGLLYFFKKYKKTTVKNFLLANIVVVAILMLVYKFSLTYVLKVFGWSEVFFINDVGLPFNSGSIIMGIVFIAVFYFSLRYTRKNNYQTANTIVLCFMFLILGFSSWLMLPIRANSQTVVNENNPEDARSLLAYYNREQYPGVESPFYGAYYSDTFAPAGEDKDDKPKYEKDRKLGKYVIVNKYKNALQGPNDKHIGLLPRLWSDQHAENYMRYFDRLDFKIKPRYISDKQLRDAVKQFRELEAQGEIDTEQYIQFLRSFGEYIEVLPPTLWQNVKYMFEFQFGYMYMRYFMWNFVGRQNDVQGRYDENGHWLSGIPFVDSLRLGSQDNLPSDVLDNKARNTYFFLPLLLGIIGLVFQISRNPKQFWAFFVFFMFTGIAIQFYTNPYVFQPRERDYSLVGSFYIFALWIGLGAFGLYEEVKKLLKPKLSAPIVTLLCILAVPLLMAYQNWDDHDRSGRYTANSTAKAYLASCQEDAGAILFTIGDNDTFPLWYVQEIEEYRTDVRVVNTSLFATDWYIDQMKRKAYESDPIPSQLTHDKYSYGTRDAVYYSEVDDIFGKEISESRWNIKDFINWVGSDNSQTRYKFIVEKRGGDLSAYSESNLDIVYYPTNKIRIPVNKQNVLESGLVKQQNADLILDYIDIDLPKSALPKNRILMLDVIANNDWKRPIYFSGGSFDNAEYIWMKEYLQLDGLVYKLVPIKTTNESPYEMGRIDSDLMADIVDGWEWGNASSSDIYHDPQTRSQGLSFRSNLARLMETQIAEGKIDEAKKTIETAMTNVPFKHFGFYAFVEPYVDGYYQVGSQQKARELFAKLKKVYQERLEYYAGIPLDEQYNKIDDILSDMEAYRRNIDILIRNRDRDFAEKETLIFNEYIDKFTQFIGEEDQEYLNDPSRGEDPDMQDTIPLDTIPSVEDGTLIEQ</sequence>
<dbReference type="EMBL" id="JBHULB010000080">
    <property type="protein sequence ID" value="MFD2588633.1"/>
    <property type="molecule type" value="Genomic_DNA"/>
</dbReference>
<protein>
    <submittedName>
        <fullName evidence="4">DUF2723 domain-containing protein</fullName>
    </submittedName>
</protein>
<keyword evidence="3" id="KW-0472">Membrane</keyword>
<keyword evidence="5" id="KW-1185">Reference proteome</keyword>
<evidence type="ECO:0000313" key="4">
    <source>
        <dbReference type="EMBL" id="MFD2588633.1"/>
    </source>
</evidence>
<dbReference type="InterPro" id="IPR052724">
    <property type="entry name" value="GT117_domain-containing"/>
</dbReference>
<feature type="transmembrane region" description="Helical" evidence="3">
    <location>
        <begin position="597"/>
        <end position="617"/>
    </location>
</feature>
<feature type="transmembrane region" description="Helical" evidence="3">
    <location>
        <begin position="178"/>
        <end position="209"/>
    </location>
</feature>
<dbReference type="Proteomes" id="UP001597526">
    <property type="component" value="Unassembled WGS sequence"/>
</dbReference>
<comment type="caution">
    <text evidence="4">The sequence shown here is derived from an EMBL/GenBank/DDBJ whole genome shotgun (WGS) entry which is preliminary data.</text>
</comment>
<evidence type="ECO:0000256" key="2">
    <source>
        <dbReference type="SAM" id="MobiDB-lite"/>
    </source>
</evidence>
<organism evidence="4 5">
    <name type="scientific">Croceitalea marina</name>
    <dbReference type="NCBI Taxonomy" id="1775166"/>
    <lineage>
        <taxon>Bacteria</taxon>
        <taxon>Pseudomonadati</taxon>
        <taxon>Bacteroidota</taxon>
        <taxon>Flavobacteriia</taxon>
        <taxon>Flavobacteriales</taxon>
        <taxon>Flavobacteriaceae</taxon>
        <taxon>Croceitalea</taxon>
    </lineage>
</organism>
<feature type="transmembrane region" description="Helical" evidence="3">
    <location>
        <begin position="543"/>
        <end position="560"/>
    </location>
</feature>
<dbReference type="InterPro" id="IPR021280">
    <property type="entry name" value="TMEM260-like"/>
</dbReference>
<feature type="transmembrane region" description="Helical" evidence="3">
    <location>
        <begin position="263"/>
        <end position="280"/>
    </location>
</feature>
<reference evidence="5" key="1">
    <citation type="journal article" date="2019" name="Int. J. Syst. Evol. Microbiol.">
        <title>The Global Catalogue of Microorganisms (GCM) 10K type strain sequencing project: providing services to taxonomists for standard genome sequencing and annotation.</title>
        <authorList>
            <consortium name="The Broad Institute Genomics Platform"/>
            <consortium name="The Broad Institute Genome Sequencing Center for Infectious Disease"/>
            <person name="Wu L."/>
            <person name="Ma J."/>
        </authorList>
    </citation>
    <scope>NUCLEOTIDE SEQUENCE [LARGE SCALE GENOMIC DNA]</scope>
    <source>
        <strain evidence="5">KCTC 52368</strain>
    </source>
</reference>
<dbReference type="RefSeq" id="WP_377768126.1">
    <property type="nucleotide sequence ID" value="NZ_JBHULB010000080.1"/>
</dbReference>
<feature type="transmembrane region" description="Helical" evidence="3">
    <location>
        <begin position="79"/>
        <end position="100"/>
    </location>
</feature>
<feature type="transmembrane region" description="Helical" evidence="3">
    <location>
        <begin position="292"/>
        <end position="311"/>
    </location>
</feature>
<name>A0ABW5N212_9FLAO</name>
<feature type="transmembrane region" description="Helical" evidence="3">
    <location>
        <begin position="120"/>
        <end position="141"/>
    </location>
</feature>
<keyword evidence="1" id="KW-0175">Coiled coil</keyword>
<evidence type="ECO:0000256" key="3">
    <source>
        <dbReference type="SAM" id="Phobius"/>
    </source>
</evidence>